<keyword evidence="2" id="KW-1185">Reference proteome</keyword>
<accession>A0ABU8ED56</accession>
<comment type="caution">
    <text evidence="1">The sequence shown here is derived from an EMBL/GenBank/DDBJ whole genome shotgun (WGS) entry which is preliminary data.</text>
</comment>
<dbReference type="EMBL" id="JBAPLV010000029">
    <property type="protein sequence ID" value="MEI4280801.1"/>
    <property type="molecule type" value="Genomic_DNA"/>
</dbReference>
<dbReference type="RefSeq" id="WP_380094518.1">
    <property type="nucleotide sequence ID" value="NZ_JBHTEX010000001.1"/>
</dbReference>
<dbReference type="Proteomes" id="UP001373496">
    <property type="component" value="Unassembled WGS sequence"/>
</dbReference>
<evidence type="ECO:0008006" key="3">
    <source>
        <dbReference type="Google" id="ProtNLM"/>
    </source>
</evidence>
<name>A0ABU8ED56_9ACTN</name>
<evidence type="ECO:0000313" key="1">
    <source>
        <dbReference type="EMBL" id="MEI4280801.1"/>
    </source>
</evidence>
<reference evidence="1 2" key="1">
    <citation type="submission" date="2024-03" db="EMBL/GenBank/DDBJ databases">
        <title>Draft genome sequence of Klenkia terrae.</title>
        <authorList>
            <person name="Duangmal K."/>
            <person name="Chantavorakit T."/>
        </authorList>
    </citation>
    <scope>NUCLEOTIDE SEQUENCE [LARGE SCALE GENOMIC DNA]</scope>
    <source>
        <strain evidence="1 2">JCM 17786</strain>
    </source>
</reference>
<protein>
    <recommendedName>
        <fullName evidence="3">HD domain-containing protein</fullName>
    </recommendedName>
</protein>
<organism evidence="1 2">
    <name type="scientific">Klenkia terrae</name>
    <dbReference type="NCBI Taxonomy" id="1052259"/>
    <lineage>
        <taxon>Bacteria</taxon>
        <taxon>Bacillati</taxon>
        <taxon>Actinomycetota</taxon>
        <taxon>Actinomycetes</taxon>
        <taxon>Geodermatophilales</taxon>
        <taxon>Geodermatophilaceae</taxon>
        <taxon>Klenkia</taxon>
    </lineage>
</organism>
<sequence length="204" mass="21989">MPGRAPDEVGQLSVLRLLDAHPGNGVPAIGSPWEREVEESLADRDWRAAVQAEGLSRDRSWVLLGWVEDAATRVARDCHRSTLTTAAYALAMLEVGRVDRRDVLVVAALLHRAADLAGLRWDRGVEDAVARAGGLGATWLPTVPAATPATHGESGAGRSFAFVRRPATFDPVALERRLDPEVAQRRVLLGQVAGLLRAVQRGPF</sequence>
<proteinExistence type="predicted"/>
<evidence type="ECO:0000313" key="2">
    <source>
        <dbReference type="Proteomes" id="UP001373496"/>
    </source>
</evidence>
<gene>
    <name evidence="1" type="ORF">UXQ13_20165</name>
</gene>